<dbReference type="CDD" id="cd08175">
    <property type="entry name" value="G1PDH"/>
    <property type="match status" value="1"/>
</dbReference>
<evidence type="ECO:0000256" key="5">
    <source>
        <dbReference type="ARBA" id="ARBA00023002"/>
    </source>
</evidence>
<keyword evidence="7" id="KW-0443">Lipid metabolism</keyword>
<organism evidence="10 11">
    <name type="scientific">Caldibacillus debilis</name>
    <dbReference type="NCBI Taxonomy" id="301148"/>
    <lineage>
        <taxon>Bacteria</taxon>
        <taxon>Bacillati</taxon>
        <taxon>Bacillota</taxon>
        <taxon>Bacilli</taxon>
        <taxon>Bacillales</taxon>
        <taxon>Bacillaceae</taxon>
        <taxon>Caldibacillus</taxon>
    </lineage>
</organism>
<evidence type="ECO:0000256" key="3">
    <source>
        <dbReference type="ARBA" id="ARBA00022723"/>
    </source>
</evidence>
<keyword evidence="8" id="KW-0594">Phospholipid biosynthesis</keyword>
<proteinExistence type="predicted"/>
<dbReference type="EMBL" id="LQYT01000072">
    <property type="protein sequence ID" value="KYD15169.1"/>
    <property type="molecule type" value="Genomic_DNA"/>
</dbReference>
<dbReference type="Pfam" id="PF13685">
    <property type="entry name" value="Fe-ADH_2"/>
    <property type="match status" value="1"/>
</dbReference>
<keyword evidence="4" id="KW-0521">NADP</keyword>
<evidence type="ECO:0000256" key="9">
    <source>
        <dbReference type="ARBA" id="ARBA00023264"/>
    </source>
</evidence>
<dbReference type="InterPro" id="IPR032837">
    <property type="entry name" value="G1PDH"/>
</dbReference>
<dbReference type="PANTHER" id="PTHR43616:SF5">
    <property type="entry name" value="GLYCEROL DEHYDROGENASE 1"/>
    <property type="match status" value="1"/>
</dbReference>
<dbReference type="PATRIC" id="fig|301148.3.peg.244"/>
<dbReference type="InterPro" id="IPR016205">
    <property type="entry name" value="Glycerol_DH"/>
</dbReference>
<protein>
    <submittedName>
        <fullName evidence="10">Glycerol-1-phosphate dehydrogenase</fullName>
        <ecNumber evidence="10">1.1.1.261</ecNumber>
    </submittedName>
</protein>
<dbReference type="Gene3D" id="3.40.50.1970">
    <property type="match status" value="1"/>
</dbReference>
<evidence type="ECO:0000256" key="1">
    <source>
        <dbReference type="ARBA" id="ARBA00022490"/>
    </source>
</evidence>
<keyword evidence="5 10" id="KW-0560">Oxidoreductase</keyword>
<name>A0A150LT42_9BACI</name>
<dbReference type="Proteomes" id="UP000075683">
    <property type="component" value="Unassembled WGS sequence"/>
</dbReference>
<sequence length="425" mass="47666">MRKNGFKDIILFHIKITEGICMNQWALEINRLADRFNLSNVSLPEIQLKVDAIFNVKDYLLKEGWKQIVLVYDKNTYDAAGKVLQDYLNRFSFRPIGILLRENELKQVIADERSLMQVFVETPNDTDALIAVGGGTIHDIVRFVGYKMGIPFISVPTAASVDGFTSKGAPLILRGMKQTVQTASPVAVFADINILKNAPKELTASGFGDMLGKYTSLLDWEISKLIGDEPYDKACASMMRNALENCVKNVDAISKGDENGITILMYSLLQSGLVMQVLNHSRPASGAEHHLSHYWEIQLIKDNKKQLLHGAKVAVATTIIVDLYKTYWSTVLKSEKVKNSKYKKAMEENGQYIQSLINNLPSSSTLKQLIKKVGGPSTVMELGIPEKMVLDSLNQAFHLRDRCTGLFLINQFKEKKLELSFTNRN</sequence>
<keyword evidence="3" id="KW-0479">Metal-binding</keyword>
<dbReference type="PANTHER" id="PTHR43616">
    <property type="entry name" value="GLYCEROL DEHYDROGENASE"/>
    <property type="match status" value="1"/>
</dbReference>
<evidence type="ECO:0000256" key="4">
    <source>
        <dbReference type="ARBA" id="ARBA00022857"/>
    </source>
</evidence>
<dbReference type="STRING" id="301148.B4135_2737"/>
<evidence type="ECO:0000313" key="10">
    <source>
        <dbReference type="EMBL" id="KYD15169.1"/>
    </source>
</evidence>
<dbReference type="GO" id="GO:0050492">
    <property type="term" value="F:glycerol-1-phosphate dehydrogenase [NAD(P)+] activity"/>
    <property type="evidence" value="ECO:0007669"/>
    <property type="project" value="UniProtKB-EC"/>
</dbReference>
<dbReference type="Gene3D" id="1.20.1090.10">
    <property type="entry name" value="Dehydroquinate synthase-like - alpha domain"/>
    <property type="match status" value="1"/>
</dbReference>
<accession>A0A150LT42</accession>
<evidence type="ECO:0000256" key="8">
    <source>
        <dbReference type="ARBA" id="ARBA00023209"/>
    </source>
</evidence>
<dbReference type="SUPFAM" id="SSF56796">
    <property type="entry name" value="Dehydroquinate synthase-like"/>
    <property type="match status" value="1"/>
</dbReference>
<evidence type="ECO:0000256" key="6">
    <source>
        <dbReference type="ARBA" id="ARBA00023027"/>
    </source>
</evidence>
<reference evidence="10 11" key="1">
    <citation type="submission" date="2016-01" db="EMBL/GenBank/DDBJ databases">
        <title>Draft Genome Sequences of Seven Thermophilic Sporeformers Isolated from Foods.</title>
        <authorList>
            <person name="Berendsen E.M."/>
            <person name="Wells-Bennik M.H."/>
            <person name="Krawcyk A.O."/>
            <person name="De Jong A."/>
            <person name="Holsappel S."/>
            <person name="Eijlander R.T."/>
            <person name="Kuipers O.P."/>
        </authorList>
    </citation>
    <scope>NUCLEOTIDE SEQUENCE [LARGE SCALE GENOMIC DNA]</scope>
    <source>
        <strain evidence="10 11">B4135</strain>
    </source>
</reference>
<evidence type="ECO:0000256" key="2">
    <source>
        <dbReference type="ARBA" id="ARBA00022516"/>
    </source>
</evidence>
<gene>
    <name evidence="10" type="ORF">B4135_2737</name>
</gene>
<evidence type="ECO:0000256" key="7">
    <source>
        <dbReference type="ARBA" id="ARBA00023098"/>
    </source>
</evidence>
<keyword evidence="1" id="KW-0963">Cytoplasm</keyword>
<dbReference type="GO" id="GO:0046872">
    <property type="term" value="F:metal ion binding"/>
    <property type="evidence" value="ECO:0007669"/>
    <property type="project" value="UniProtKB-KW"/>
</dbReference>
<keyword evidence="9" id="KW-1208">Phospholipid metabolism</keyword>
<dbReference type="GO" id="GO:0008654">
    <property type="term" value="P:phospholipid biosynthetic process"/>
    <property type="evidence" value="ECO:0007669"/>
    <property type="project" value="UniProtKB-KW"/>
</dbReference>
<keyword evidence="2" id="KW-0444">Lipid biosynthesis</keyword>
<dbReference type="AlphaFoldDB" id="A0A150LT42"/>
<keyword evidence="6" id="KW-0520">NAD</keyword>
<comment type="caution">
    <text evidence="10">The sequence shown here is derived from an EMBL/GenBank/DDBJ whole genome shotgun (WGS) entry which is preliminary data.</text>
</comment>
<evidence type="ECO:0000313" key="11">
    <source>
        <dbReference type="Proteomes" id="UP000075683"/>
    </source>
</evidence>
<dbReference type="EC" id="1.1.1.261" evidence="10"/>